<keyword evidence="3" id="KW-1185">Reference proteome</keyword>
<sequence length="816" mass="93539">MARDWAAATSITDQHVQTYHHTHTDATDNLSIGEQRALKRLQQNERIIIKPADKGSMIVIMDRTQYIQECNRQLNNSKHYIKLTHTLQYDTQLLQRRILQRICEEGYINKRQLAFLGGPDQPRPRYFYILPKIHKDPESWPVPHTIPAGRPIVSDCDSESYQVAKFIDCYLNPLSQRHDSYVKDTYDFIAKVRGREVSKDTLIFTMDVSSLYTNIDIDLGMRAVEGAFRRFPDAARPDEAILELLHINLTRNDFLFNGEFYLQTHGTAMGKTFAPSYANLYMAEWEQTALRKCQFRPTLYLRFLDDIFGIFEHGEEHFREFVQTLNTHHQSIKVTSTVSRESVEFLDTVVFVTGSESESGGRRLATKVHFKSTDTHALLHRRSYHPRHTFKGIVKSQIIRFWRICTFEEDVDKATGILFRALRSRGYPRRLLRHIKATVRRSFLSRAHEGDRQDTQHRKTGTIARTLTIGDNRSQQHTHGARARQDNTLVNNTLTSIAQGLGGDDRSRQHTQGARVIQDSTLINNTLTSTAQGLGGGGRSRQCTQGARAIQDSTLVNNTLTLIAQGLAGEERSRLHTQGARAIQDSTVVNNTLTSKGQVLGGDNRSQGHTHGAWATQDNTVDDMTLIPFVQTYSKALGSFNSIVRSNFTRLGQRVPEFQACRLIGAYRKNRNVRDFLVRASLEKKEKPLEFFVHANFIYNTVSGRGRPITQKIEVHTTNVVYAIQCKCCGATYIGETRHSIDIRVRQHLYHIHKRINKARAYTHFHTHTLEHLTVMGLQSDISWDTKTRKQVEWKWIKDLNTINPWGLNERSEAHP</sequence>
<dbReference type="Proteomes" id="UP001591681">
    <property type="component" value="Unassembled WGS sequence"/>
</dbReference>
<dbReference type="PROSITE" id="PS50164">
    <property type="entry name" value="GIY_YIG"/>
    <property type="match status" value="1"/>
</dbReference>
<evidence type="ECO:0000313" key="3">
    <source>
        <dbReference type="Proteomes" id="UP001591681"/>
    </source>
</evidence>
<dbReference type="PANTHER" id="PTHR21301">
    <property type="entry name" value="REVERSE TRANSCRIPTASE"/>
    <property type="match status" value="1"/>
</dbReference>
<dbReference type="Gene3D" id="3.40.1440.10">
    <property type="entry name" value="GIY-YIG endonuclease"/>
    <property type="match status" value="1"/>
</dbReference>
<feature type="domain" description="GIY-YIG" evidence="1">
    <location>
        <begin position="717"/>
        <end position="810"/>
    </location>
</feature>
<dbReference type="Pfam" id="PF26215">
    <property type="entry name" value="HTH_animal"/>
    <property type="match status" value="1"/>
</dbReference>
<dbReference type="EMBL" id="JBHFQA010000081">
    <property type="protein sequence ID" value="KAL2076757.1"/>
    <property type="molecule type" value="Genomic_DNA"/>
</dbReference>
<reference evidence="2 3" key="1">
    <citation type="submission" date="2024-09" db="EMBL/GenBank/DDBJ databases">
        <title>A chromosome-level genome assembly of Gray's grenadier anchovy, Coilia grayii.</title>
        <authorList>
            <person name="Fu Z."/>
        </authorList>
    </citation>
    <scope>NUCLEOTIDE SEQUENCE [LARGE SCALE GENOMIC DNA]</scope>
    <source>
        <strain evidence="2">G4</strain>
        <tissue evidence="2">Muscle</tissue>
    </source>
</reference>
<name>A0ABD1IP25_9TELE</name>
<comment type="caution">
    <text evidence="2">The sequence shown here is derived from an EMBL/GenBank/DDBJ whole genome shotgun (WGS) entry which is preliminary data.</text>
</comment>
<accession>A0ABD1IP25</accession>
<gene>
    <name evidence="2" type="ORF">ACEWY4_027646</name>
</gene>
<dbReference type="InterPro" id="IPR000305">
    <property type="entry name" value="GIY-YIG_endonuc"/>
</dbReference>
<dbReference type="AlphaFoldDB" id="A0ABD1IP25"/>
<dbReference type="InterPro" id="IPR035901">
    <property type="entry name" value="GIY-YIG_endonuc_sf"/>
</dbReference>
<dbReference type="InterPro" id="IPR058912">
    <property type="entry name" value="HTH_animal"/>
</dbReference>
<dbReference type="CDD" id="cd10442">
    <property type="entry name" value="GIY-YIG_PLEs"/>
    <property type="match status" value="1"/>
</dbReference>
<dbReference type="PANTHER" id="PTHR21301:SF10">
    <property type="entry name" value="REVERSE TRANSCRIPTASE DOMAIN-CONTAINING PROTEIN"/>
    <property type="match status" value="1"/>
</dbReference>
<evidence type="ECO:0000313" key="2">
    <source>
        <dbReference type="EMBL" id="KAL2076757.1"/>
    </source>
</evidence>
<evidence type="ECO:0000259" key="1">
    <source>
        <dbReference type="PROSITE" id="PS50164"/>
    </source>
</evidence>
<organism evidence="2 3">
    <name type="scientific">Coilia grayii</name>
    <name type="common">Gray's grenadier anchovy</name>
    <dbReference type="NCBI Taxonomy" id="363190"/>
    <lineage>
        <taxon>Eukaryota</taxon>
        <taxon>Metazoa</taxon>
        <taxon>Chordata</taxon>
        <taxon>Craniata</taxon>
        <taxon>Vertebrata</taxon>
        <taxon>Euteleostomi</taxon>
        <taxon>Actinopterygii</taxon>
        <taxon>Neopterygii</taxon>
        <taxon>Teleostei</taxon>
        <taxon>Clupei</taxon>
        <taxon>Clupeiformes</taxon>
        <taxon>Clupeoidei</taxon>
        <taxon>Engraulidae</taxon>
        <taxon>Coilinae</taxon>
        <taxon>Coilia</taxon>
    </lineage>
</organism>
<protein>
    <recommendedName>
        <fullName evidence="1">GIY-YIG domain-containing protein</fullName>
    </recommendedName>
</protein>
<proteinExistence type="predicted"/>